<dbReference type="Pfam" id="PF10604">
    <property type="entry name" value="Polyketide_cyc2"/>
    <property type="match status" value="1"/>
</dbReference>
<evidence type="ECO:0000313" key="2">
    <source>
        <dbReference type="Proteomes" id="UP000271626"/>
    </source>
</evidence>
<dbReference type="CDD" id="cd07822">
    <property type="entry name" value="SRPBCC_4"/>
    <property type="match status" value="1"/>
</dbReference>
<gene>
    <name evidence="1" type="ORF">NCTC10741_01130</name>
</gene>
<proteinExistence type="predicted"/>
<dbReference type="PANTHER" id="PTHR36166">
    <property type="entry name" value="CHROMOSOME 9, WHOLE GENOME SHOTGUN SEQUENCE"/>
    <property type="match status" value="1"/>
</dbReference>
<dbReference type="PANTHER" id="PTHR36166:SF1">
    <property type="entry name" value="SRPBCC DOMAIN-CONTAINING PROTEIN"/>
    <property type="match status" value="1"/>
</dbReference>
<dbReference type="SUPFAM" id="SSF55961">
    <property type="entry name" value="Bet v1-like"/>
    <property type="match status" value="1"/>
</dbReference>
<dbReference type="Proteomes" id="UP000271626">
    <property type="component" value="Chromosome"/>
</dbReference>
<accession>A0A3P8KPK8</accession>
<reference evidence="1 2" key="1">
    <citation type="submission" date="2018-12" db="EMBL/GenBank/DDBJ databases">
        <authorList>
            <consortium name="Pathogen Informatics"/>
        </authorList>
    </citation>
    <scope>NUCLEOTIDE SEQUENCE [LARGE SCALE GENOMIC DNA]</scope>
    <source>
        <strain evidence="1 2">NCTC10741</strain>
    </source>
</reference>
<dbReference type="InterPro" id="IPR019587">
    <property type="entry name" value="Polyketide_cyclase/dehydratase"/>
</dbReference>
<organism evidence="1 2">
    <name type="scientific">Tsukamurella paurometabola</name>
    <name type="common">Corynebacterium paurometabolum</name>
    <dbReference type="NCBI Taxonomy" id="2061"/>
    <lineage>
        <taxon>Bacteria</taxon>
        <taxon>Bacillati</taxon>
        <taxon>Actinomycetota</taxon>
        <taxon>Actinomycetes</taxon>
        <taxon>Mycobacteriales</taxon>
        <taxon>Tsukamurellaceae</taxon>
        <taxon>Tsukamurella</taxon>
    </lineage>
</organism>
<dbReference type="InterPro" id="IPR023393">
    <property type="entry name" value="START-like_dom_sf"/>
</dbReference>
<dbReference type="Gene3D" id="3.30.530.20">
    <property type="match status" value="1"/>
</dbReference>
<dbReference type="EMBL" id="LR131273">
    <property type="protein sequence ID" value="VDR38017.1"/>
    <property type="molecule type" value="Genomic_DNA"/>
</dbReference>
<dbReference type="RefSeq" id="WP_197715988.1">
    <property type="nucleotide sequence ID" value="NZ_CP085954.1"/>
</dbReference>
<sequence>MRRNLILSVAAVIALVVGSLVVLHRERTVERSIEIAAPPGEVWRVLVDFAAYPQWNPFVIRAAAPDGVTVGRDLDVRISSGGSETAFRPEVLAVEPERELRWVGRVLVPGLLDGEHSFRLEAVAGGTLFTQSERFRGVLVLPAGASIDVADGFDAMNAALRDRVLATIGR</sequence>
<name>A0A3P8KPK8_TSUPA</name>
<evidence type="ECO:0000313" key="1">
    <source>
        <dbReference type="EMBL" id="VDR38017.1"/>
    </source>
</evidence>
<protein>
    <submittedName>
        <fullName evidence="1">Polyketide cyclase / dehydrase and lipid transport</fullName>
    </submittedName>
</protein>
<dbReference type="AlphaFoldDB" id="A0A3P8KPK8"/>